<comment type="cofactor">
    <cofactor evidence="17">
        <name>[4Fe-4S] cluster</name>
        <dbReference type="ChEBI" id="CHEBI:49883"/>
    </cofactor>
    <text evidence="17">Binds 4 [4Fe-4S] clusters. Contains approximately 16 iron atoms per subunit.</text>
</comment>
<evidence type="ECO:0000256" key="11">
    <source>
        <dbReference type="ARBA" id="ARBA00022827"/>
    </source>
</evidence>
<dbReference type="SUPFAM" id="SSF46548">
    <property type="entry name" value="alpha-helical ferredoxin"/>
    <property type="match status" value="1"/>
</dbReference>
<dbReference type="InterPro" id="IPR005720">
    <property type="entry name" value="Dihydroorotate_DH_cat"/>
</dbReference>
<dbReference type="EMBL" id="GEGO01003126">
    <property type="protein sequence ID" value="JAR92278.1"/>
    <property type="molecule type" value="Transcribed_RNA"/>
</dbReference>
<dbReference type="FunFam" id="3.20.20.70:FF:000027">
    <property type="entry name" value="Dihydropyrimidine dehydrogenase [NADP(+)]"/>
    <property type="match status" value="1"/>
</dbReference>
<comment type="similarity">
    <text evidence="4 17">Belongs to the dihydropyrimidine dehydrogenase family.</text>
</comment>
<dbReference type="PANTHER" id="PTHR43073">
    <property type="entry name" value="DIHYDROPYRIMIDINE DEHYDROGENASE [NADP(+)]"/>
    <property type="match status" value="1"/>
</dbReference>
<dbReference type="GO" id="GO:0005829">
    <property type="term" value="C:cytosol"/>
    <property type="evidence" value="ECO:0007669"/>
    <property type="project" value="TreeGrafter"/>
</dbReference>
<dbReference type="GO" id="GO:0046872">
    <property type="term" value="F:metal ion binding"/>
    <property type="evidence" value="ECO:0007669"/>
    <property type="project" value="UniProtKB-KW"/>
</dbReference>
<dbReference type="PANTHER" id="PTHR43073:SF2">
    <property type="entry name" value="DIHYDROPYRIMIDINE DEHYDROGENASE [NADP(+)]"/>
    <property type="match status" value="1"/>
</dbReference>
<reference evidence="19" key="1">
    <citation type="journal article" date="2018" name="PLoS Negl. Trop. Dis.">
        <title>Sialome diversity of ticks revealed by RNAseq of single tick salivary glands.</title>
        <authorList>
            <person name="Perner J."/>
            <person name="Kropackova S."/>
            <person name="Kopacek P."/>
            <person name="Ribeiro J.M."/>
        </authorList>
    </citation>
    <scope>NUCLEOTIDE SEQUENCE</scope>
    <source>
        <strain evidence="19">Siblings of single egg batch collected in Ceske Budejovice</strain>
        <tissue evidence="19">Salivary glands</tissue>
    </source>
</reference>
<dbReference type="Gene3D" id="3.30.70.20">
    <property type="match status" value="1"/>
</dbReference>
<dbReference type="SUPFAM" id="SSF51395">
    <property type="entry name" value="FMN-linked oxidoreductases"/>
    <property type="match status" value="1"/>
</dbReference>
<dbReference type="Gene3D" id="3.20.20.70">
    <property type="entry name" value="Aldolase class I"/>
    <property type="match status" value="1"/>
</dbReference>
<dbReference type="EC" id="1.3.1.2" evidence="17"/>
<evidence type="ECO:0000256" key="13">
    <source>
        <dbReference type="ARBA" id="ARBA00023002"/>
    </source>
</evidence>
<dbReference type="Pfam" id="PF14691">
    <property type="entry name" value="Fer4_20"/>
    <property type="match status" value="1"/>
</dbReference>
<keyword evidence="15" id="KW-0411">Iron-sulfur</keyword>
<evidence type="ECO:0000256" key="16">
    <source>
        <dbReference type="ARBA" id="ARBA00052371"/>
    </source>
</evidence>
<evidence type="ECO:0000256" key="9">
    <source>
        <dbReference type="ARBA" id="ARBA00022737"/>
    </source>
</evidence>
<evidence type="ECO:0000313" key="19">
    <source>
        <dbReference type="EMBL" id="JAR92278.1"/>
    </source>
</evidence>
<protein>
    <recommendedName>
        <fullName evidence="17">Dihydropyrimidine dehydrogenase [NADP(+)]</fullName>
        <shortName evidence="17">DHPDHase</shortName>
        <shortName evidence="17">DPD</shortName>
        <ecNumber evidence="17">1.3.1.2</ecNumber>
    </recommendedName>
    <alternativeName>
        <fullName evidence="17">Dihydrothymine dehydrogenase</fullName>
    </alternativeName>
    <alternativeName>
        <fullName evidence="17">Dihydrouracil dehydrogenase</fullName>
    </alternativeName>
</protein>
<keyword evidence="7 17" id="KW-0288">FMN</keyword>
<keyword evidence="5 17" id="KW-0004">4Fe-4S</keyword>
<dbReference type="SUPFAM" id="SSF54862">
    <property type="entry name" value="4Fe-4S ferredoxins"/>
    <property type="match status" value="1"/>
</dbReference>
<dbReference type="FunFam" id="3.30.70.20:FF:000023">
    <property type="entry name" value="Dihydropyrimidine dehydrogenase [NADP(+)]"/>
    <property type="match status" value="1"/>
</dbReference>
<dbReference type="SUPFAM" id="SSF51971">
    <property type="entry name" value="Nucleotide-binding domain"/>
    <property type="match status" value="2"/>
</dbReference>
<dbReference type="InterPro" id="IPR013785">
    <property type="entry name" value="Aldolase_TIM"/>
</dbReference>
<dbReference type="PROSITE" id="PS51379">
    <property type="entry name" value="4FE4S_FER_2"/>
    <property type="match status" value="2"/>
</dbReference>
<evidence type="ECO:0000256" key="12">
    <source>
        <dbReference type="ARBA" id="ARBA00022857"/>
    </source>
</evidence>
<keyword evidence="9" id="KW-0677">Repeat</keyword>
<comment type="function">
    <text evidence="17">Involved in pyrimidine base degradation. Catalyzes the reduction of uracil and thymine.</text>
</comment>
<comment type="pathway">
    <text evidence="3 17">Amino-acid biosynthesis; beta-alanine biosynthesis.</text>
</comment>
<keyword evidence="10" id="KW-0547">Nucleotide-binding</keyword>
<proteinExistence type="inferred from homology"/>
<evidence type="ECO:0000256" key="7">
    <source>
        <dbReference type="ARBA" id="ARBA00022643"/>
    </source>
</evidence>
<dbReference type="Gene3D" id="3.50.50.60">
    <property type="entry name" value="FAD/NAD(P)-binding domain"/>
    <property type="match status" value="2"/>
</dbReference>
<dbReference type="Pfam" id="PF01180">
    <property type="entry name" value="DHO_dh"/>
    <property type="match status" value="1"/>
</dbReference>
<dbReference type="PROSITE" id="PS00198">
    <property type="entry name" value="4FE4S_FER_1"/>
    <property type="match status" value="1"/>
</dbReference>
<keyword evidence="14 17" id="KW-0408">Iron</keyword>
<keyword evidence="6 17" id="KW-0285">Flavoprotein</keyword>
<dbReference type="InterPro" id="IPR009051">
    <property type="entry name" value="Helical_ferredxn"/>
</dbReference>
<evidence type="ECO:0000256" key="8">
    <source>
        <dbReference type="ARBA" id="ARBA00022723"/>
    </source>
</evidence>
<dbReference type="GO" id="GO:0006210">
    <property type="term" value="P:thymine catabolic process"/>
    <property type="evidence" value="ECO:0007669"/>
    <property type="project" value="TreeGrafter"/>
</dbReference>
<sequence>MSSAGYMHRLSVDPPDIENILALNPKIKETATITPSAVTKKNKHHWKRNIDKKCSSCKPLEKNFDDIKHTTLSERGALREAARCLKCADAPCQKSCPTQLDIKAFISSISTKNYYGAAKAIFSDNPLGLTCGMVCPTSDLCVGGCNLYASEEGPINIGGLQQFATDVFKEMKIPQIRPPDLPPLHELPQSYKAKIALIGCGPASMSCATFLARLGYSDIVIFEKQSYFGGLSSAEIPQFRLPYDVVSFELDLVKDLGVKVEFNKALGRDFTLESLRKEYSIVFLGIGLPDPKVIPIFEGLDESQGFYTSKTFLPLVSRASKPGMCGCKQTLPSLFGNVIVLGAGDTAFDCATSALRCGANRVFVVFRKGFTNIRAVPEEMELAREEKCEFLPFLSPRNLVMNGTRIRAMEFLRTEQADDGTWVEDEEQMVRLKADFVISAFGSTLGDISVVDALSPLKLNKYGLPEVNVESMQTSEPWVFCGGDLAGVSETTVEAVNDGKTASWHIHKYLQSLHNIDVPKTPALPRFYTPIDLVDLSVEFCGIKFKNPFGLASAPPTTTSAMIRRAFQAGWGFALTKTFGLDKDVVTNVSPRIIRGSTFGHTYGPNLGSFLNIELISEKTAAYWCGSISELKKDFPDHVVIASIMCPLDKKDWTVLAQMAEMAGADALELNISCPHGMGERGMGLACGQNPDHVRNICSWVRKAVKIPFFAKLTPNVTNVVDIAKAAYEGKADGVTAVNTVSGLMGIKYNSDPWPGVGTQKRTTYGGMSGNAIRPIAMRAVSAIARALPGFPILATGGIDSAEAGFQFLQAGASVLQVCSSIQNQDFTVIEDYLTGLRAALYIRNLKGMEDWESQSPPVKPHQKGKPIVKLEDIENQRLPHFGPYLQKKEDLIAEEKKRSDLLSDNHVPQREVRALKEKIPKVQDVIGESLKKIGTFGDLDLKQQVVALIDEDMCINCGKCYMTCNDSGYQAITFDKDTHLPFVTNDCTGCTLCLSVCPIPECIQMIKRKTPSQPKRGIPFNETEYFMKTRFPLPAQ</sequence>
<dbReference type="GO" id="GO:0002058">
    <property type="term" value="F:uracil binding"/>
    <property type="evidence" value="ECO:0007669"/>
    <property type="project" value="TreeGrafter"/>
</dbReference>
<dbReference type="GO" id="GO:0019483">
    <property type="term" value="P:beta-alanine biosynthetic process"/>
    <property type="evidence" value="ECO:0007669"/>
    <property type="project" value="UniProtKB-UniPathway"/>
</dbReference>
<dbReference type="InterPro" id="IPR017896">
    <property type="entry name" value="4Fe4S_Fe-S-bd"/>
</dbReference>
<evidence type="ECO:0000256" key="3">
    <source>
        <dbReference type="ARBA" id="ARBA00004668"/>
    </source>
</evidence>
<evidence type="ECO:0000256" key="17">
    <source>
        <dbReference type="RuleBase" id="RU364041"/>
    </source>
</evidence>
<accession>A0A147BNB5</accession>
<comment type="cofactor">
    <cofactor evidence="2 17">
        <name>FAD</name>
        <dbReference type="ChEBI" id="CHEBI:57692"/>
    </cofactor>
</comment>
<dbReference type="InterPro" id="IPR023753">
    <property type="entry name" value="FAD/NAD-binding_dom"/>
</dbReference>
<dbReference type="UniPathway" id="UPA00131"/>
<evidence type="ECO:0000256" key="4">
    <source>
        <dbReference type="ARBA" id="ARBA00010804"/>
    </source>
</evidence>
<dbReference type="GO" id="GO:0006212">
    <property type="term" value="P:uracil catabolic process"/>
    <property type="evidence" value="ECO:0007669"/>
    <property type="project" value="TreeGrafter"/>
</dbReference>
<feature type="domain" description="4Fe-4S ferredoxin-type" evidence="18">
    <location>
        <begin position="946"/>
        <end position="978"/>
    </location>
</feature>
<evidence type="ECO:0000256" key="10">
    <source>
        <dbReference type="ARBA" id="ARBA00022741"/>
    </source>
</evidence>
<dbReference type="CDD" id="cd02940">
    <property type="entry name" value="DHPD_FMN"/>
    <property type="match status" value="1"/>
</dbReference>
<dbReference type="GO" id="GO:0051539">
    <property type="term" value="F:4 iron, 4 sulfur cluster binding"/>
    <property type="evidence" value="ECO:0007669"/>
    <property type="project" value="UniProtKB-KW"/>
</dbReference>
<dbReference type="PRINTS" id="PR00419">
    <property type="entry name" value="ADXRDTASE"/>
</dbReference>
<evidence type="ECO:0000259" key="18">
    <source>
        <dbReference type="PROSITE" id="PS51379"/>
    </source>
</evidence>
<organism evidence="19">
    <name type="scientific">Ixodes ricinus</name>
    <name type="common">Common tick</name>
    <name type="synonym">Acarus ricinus</name>
    <dbReference type="NCBI Taxonomy" id="34613"/>
    <lineage>
        <taxon>Eukaryota</taxon>
        <taxon>Metazoa</taxon>
        <taxon>Ecdysozoa</taxon>
        <taxon>Arthropoda</taxon>
        <taxon>Chelicerata</taxon>
        <taxon>Arachnida</taxon>
        <taxon>Acari</taxon>
        <taxon>Parasitiformes</taxon>
        <taxon>Ixodida</taxon>
        <taxon>Ixodoidea</taxon>
        <taxon>Ixodidae</taxon>
        <taxon>Ixodinae</taxon>
        <taxon>Ixodes</taxon>
    </lineage>
</organism>
<keyword evidence="11 17" id="KW-0274">FAD</keyword>
<keyword evidence="12 17" id="KW-0521">NADP</keyword>
<dbReference type="Pfam" id="PF14697">
    <property type="entry name" value="Fer4_21"/>
    <property type="match status" value="1"/>
</dbReference>
<keyword evidence="8" id="KW-0479">Metal-binding</keyword>
<dbReference type="GO" id="GO:0017113">
    <property type="term" value="F:dihydropyrimidine dehydrogenase (NADP+) activity"/>
    <property type="evidence" value="ECO:0007669"/>
    <property type="project" value="UniProtKB-EC"/>
</dbReference>
<evidence type="ECO:0000256" key="14">
    <source>
        <dbReference type="ARBA" id="ARBA00023004"/>
    </source>
</evidence>
<evidence type="ECO:0000256" key="6">
    <source>
        <dbReference type="ARBA" id="ARBA00022630"/>
    </source>
</evidence>
<comment type="cofactor">
    <cofactor evidence="1 17">
        <name>FMN</name>
        <dbReference type="ChEBI" id="CHEBI:58210"/>
    </cofactor>
</comment>
<name>A0A147BNB5_IXORI</name>
<dbReference type="AlphaFoldDB" id="A0A147BNB5"/>
<dbReference type="GO" id="GO:0050661">
    <property type="term" value="F:NADP binding"/>
    <property type="evidence" value="ECO:0007669"/>
    <property type="project" value="TreeGrafter"/>
</dbReference>
<evidence type="ECO:0000256" key="2">
    <source>
        <dbReference type="ARBA" id="ARBA00001974"/>
    </source>
</evidence>
<comment type="catalytic activity">
    <reaction evidence="16 17">
        <text>5,6-dihydrouracil + NADP(+) = uracil + NADPH + H(+)</text>
        <dbReference type="Rhea" id="RHEA:18093"/>
        <dbReference type="ChEBI" id="CHEBI:15378"/>
        <dbReference type="ChEBI" id="CHEBI:15901"/>
        <dbReference type="ChEBI" id="CHEBI:17568"/>
        <dbReference type="ChEBI" id="CHEBI:57783"/>
        <dbReference type="ChEBI" id="CHEBI:58349"/>
        <dbReference type="EC" id="1.3.1.2"/>
    </reaction>
</comment>
<evidence type="ECO:0000256" key="5">
    <source>
        <dbReference type="ARBA" id="ARBA00022485"/>
    </source>
</evidence>
<dbReference type="Pfam" id="PF07992">
    <property type="entry name" value="Pyr_redox_2"/>
    <property type="match status" value="1"/>
</dbReference>
<dbReference type="InterPro" id="IPR036188">
    <property type="entry name" value="FAD/NAD-bd_sf"/>
</dbReference>
<dbReference type="Gene3D" id="1.10.1060.10">
    <property type="entry name" value="Alpha-helical ferredoxin"/>
    <property type="match status" value="1"/>
</dbReference>
<dbReference type="InterPro" id="IPR028261">
    <property type="entry name" value="DPD_II"/>
</dbReference>
<keyword evidence="13 17" id="KW-0560">Oxidoreductase</keyword>
<evidence type="ECO:0000256" key="15">
    <source>
        <dbReference type="ARBA" id="ARBA00023014"/>
    </source>
</evidence>
<evidence type="ECO:0000256" key="1">
    <source>
        <dbReference type="ARBA" id="ARBA00001917"/>
    </source>
</evidence>
<dbReference type="FunFam" id="3.50.50.60:FF:000061">
    <property type="entry name" value="Dihydropyrimidine dehydrogenase [NADP(+)]"/>
    <property type="match status" value="1"/>
</dbReference>
<dbReference type="FunFam" id="1.10.1060.10:FF:000007">
    <property type="entry name" value="Dihydropyrimidine dehydrogenase [NADP(+)]"/>
    <property type="match status" value="1"/>
</dbReference>
<dbReference type="InterPro" id="IPR017900">
    <property type="entry name" value="4Fe4S_Fe_S_CS"/>
</dbReference>
<feature type="domain" description="4Fe-4S ferredoxin-type" evidence="18">
    <location>
        <begin position="979"/>
        <end position="1009"/>
    </location>
</feature>